<dbReference type="InterPro" id="IPR036866">
    <property type="entry name" value="RibonucZ/Hydroxyglut_hydro"/>
</dbReference>
<evidence type="ECO:0000259" key="1">
    <source>
        <dbReference type="Pfam" id="PF12706"/>
    </source>
</evidence>
<protein>
    <submittedName>
        <fullName evidence="2">Beta-lactamase family protein</fullName>
    </submittedName>
</protein>
<organism evidence="2 3">
    <name type="scientific">Leptospira weilii serovar Ranarum str. ICFT</name>
    <dbReference type="NCBI Taxonomy" id="1218598"/>
    <lineage>
        <taxon>Bacteria</taxon>
        <taxon>Pseudomonadati</taxon>
        <taxon>Spirochaetota</taxon>
        <taxon>Spirochaetia</taxon>
        <taxon>Leptospirales</taxon>
        <taxon>Leptospiraceae</taxon>
        <taxon>Leptospira</taxon>
    </lineage>
</organism>
<evidence type="ECO:0000313" key="2">
    <source>
        <dbReference type="EMBL" id="EMY78792.1"/>
    </source>
</evidence>
<dbReference type="Proteomes" id="UP000012313">
    <property type="component" value="Unassembled WGS sequence"/>
</dbReference>
<reference evidence="2" key="1">
    <citation type="submission" date="2013-03" db="EMBL/GenBank/DDBJ databases">
        <authorList>
            <person name="Harkins D.M."/>
            <person name="Durkin A.S."/>
            <person name="Brinkac L.M."/>
            <person name="Haft D.H."/>
            <person name="Selengut J.D."/>
            <person name="Sanka R."/>
            <person name="DePew J."/>
            <person name="Purushe J."/>
            <person name="Hartskeerl R.A."/>
            <person name="Ahmed A."/>
            <person name="van der Linden H."/>
            <person name="Goris M.G.A."/>
            <person name="Vinetz J.M."/>
            <person name="Sutton G.G."/>
            <person name="Nierman W.C."/>
            <person name="Fouts D.E."/>
        </authorList>
    </citation>
    <scope>NUCLEOTIDE SEQUENCE [LARGE SCALE GENOMIC DNA]</scope>
    <source>
        <strain evidence="2">ICFT</strain>
    </source>
</reference>
<dbReference type="PANTHER" id="PTHR15032">
    <property type="entry name" value="N-ACYL-PHOSPHATIDYLETHANOLAMINE-HYDROLYZING PHOSPHOLIPASE D"/>
    <property type="match status" value="1"/>
</dbReference>
<feature type="domain" description="Metallo-beta-lactamase" evidence="1">
    <location>
        <begin position="125"/>
        <end position="317"/>
    </location>
</feature>
<accession>N1WNG5</accession>
<dbReference type="Pfam" id="PF12706">
    <property type="entry name" value="Lactamase_B_2"/>
    <property type="match status" value="1"/>
</dbReference>
<proteinExistence type="predicted"/>
<dbReference type="PANTHER" id="PTHR15032:SF4">
    <property type="entry name" value="N-ACYL-PHOSPHATIDYLETHANOLAMINE-HYDROLYZING PHOSPHOLIPASE D"/>
    <property type="match status" value="1"/>
</dbReference>
<dbReference type="Gene3D" id="3.60.15.10">
    <property type="entry name" value="Ribonuclease Z/Hydroxyacylglutathione hydrolase-like"/>
    <property type="match status" value="1"/>
</dbReference>
<dbReference type="AlphaFoldDB" id="N1WNG5"/>
<comment type="caution">
    <text evidence="2">The sequence shown here is derived from an EMBL/GenBank/DDBJ whole genome shotgun (WGS) entry which is preliminary data.</text>
</comment>
<name>N1WNG5_9LEPT</name>
<gene>
    <name evidence="2" type="ORF">LEP1GSC060_2161</name>
</gene>
<dbReference type="EMBL" id="AOHC02000018">
    <property type="protein sequence ID" value="EMY78792.1"/>
    <property type="molecule type" value="Genomic_DNA"/>
</dbReference>
<dbReference type="GO" id="GO:0005737">
    <property type="term" value="C:cytoplasm"/>
    <property type="evidence" value="ECO:0007669"/>
    <property type="project" value="TreeGrafter"/>
</dbReference>
<dbReference type="STRING" id="1218598.LEP1GSC060_2161"/>
<dbReference type="InterPro" id="IPR001279">
    <property type="entry name" value="Metallo-B-lactamas"/>
</dbReference>
<dbReference type="SUPFAM" id="SSF56281">
    <property type="entry name" value="Metallo-hydrolase/oxidoreductase"/>
    <property type="match status" value="1"/>
</dbReference>
<evidence type="ECO:0000313" key="3">
    <source>
        <dbReference type="Proteomes" id="UP000012313"/>
    </source>
</evidence>
<sequence>MKNSGLNGKFNFMKHFLFFLTILFFFQTCFPVDPERIRSSHFQNGKYHNIEEDERLNKSFFSVLRWKLLGPVDPPTVEGDVEKIPDVLPRKKEDFLAPEGKVRIIWLGHATVWIAANFHGKRMHILTDPIFTGVSPFVKRLTELPIQPENLPGVDIVAISHAHRDHLDIDSIKKIQKLFPEVTVHLPSGMGEFAKDEGFENAVIQEWWTVSEYAGTKIHFLPAKHWSRMGITDMNQYHWGSYTFEFENIRIYFGGDTGFSKHFSEIGKRFPQGFSATLLPIGAFKPRWFMEPAHIGPKEALEASEILHSSLLLPVHWGTFTLGDDRPSEAPLYLKKLHSEKKDSVPPLKVWTVGEIVDL</sequence>
<keyword evidence="3" id="KW-1185">Reference proteome</keyword>